<comment type="caution">
    <text evidence="9">The sequence shown here is derived from an EMBL/GenBank/DDBJ whole genome shotgun (WGS) entry which is preliminary data.</text>
</comment>
<dbReference type="SMART" id="SM01150">
    <property type="entry name" value="DUF1338"/>
    <property type="match status" value="1"/>
</dbReference>
<dbReference type="OrthoDB" id="8300246at2759"/>
<evidence type="ECO:0000256" key="3">
    <source>
        <dbReference type="ARBA" id="ARBA00023002"/>
    </source>
</evidence>
<gene>
    <name evidence="9" type="ORF">B0I35DRAFT_448683</name>
</gene>
<dbReference type="GO" id="GO:0051213">
    <property type="term" value="F:dioxygenase activity"/>
    <property type="evidence" value="ECO:0007669"/>
    <property type="project" value="UniProtKB-KW"/>
</dbReference>
<accession>A0A8K0T5I0</accession>
<evidence type="ECO:0000256" key="8">
    <source>
        <dbReference type="ARBA" id="ARBA00035045"/>
    </source>
</evidence>
<organism evidence="9 10">
    <name type="scientific">Stachybotrys elegans</name>
    <dbReference type="NCBI Taxonomy" id="80388"/>
    <lineage>
        <taxon>Eukaryota</taxon>
        <taxon>Fungi</taxon>
        <taxon>Dikarya</taxon>
        <taxon>Ascomycota</taxon>
        <taxon>Pezizomycotina</taxon>
        <taxon>Sordariomycetes</taxon>
        <taxon>Hypocreomycetidae</taxon>
        <taxon>Hypocreales</taxon>
        <taxon>Stachybotryaceae</taxon>
        <taxon>Stachybotrys</taxon>
    </lineage>
</organism>
<comment type="cofactor">
    <cofactor evidence="1">
        <name>Fe(2+)</name>
        <dbReference type="ChEBI" id="CHEBI:29033"/>
    </cofactor>
</comment>
<protein>
    <recommendedName>
        <fullName evidence="7">2-oxoadipate dioxygenase/decarboxylase</fullName>
        <ecNumber evidence="6">1.13.11.93</ecNumber>
    </recommendedName>
    <alternativeName>
        <fullName evidence="8">2-hydroxyglutarate synthase</fullName>
    </alternativeName>
</protein>
<evidence type="ECO:0000256" key="5">
    <source>
        <dbReference type="ARBA" id="ARBA00035013"/>
    </source>
</evidence>
<dbReference type="InterPro" id="IPR047869">
    <property type="entry name" value="YdcJ_bac-like"/>
</dbReference>
<keyword evidence="10" id="KW-1185">Reference proteome</keyword>
<dbReference type="EMBL" id="JAGPNK010000001">
    <property type="protein sequence ID" value="KAH7329681.1"/>
    <property type="molecule type" value="Genomic_DNA"/>
</dbReference>
<evidence type="ECO:0000313" key="10">
    <source>
        <dbReference type="Proteomes" id="UP000813444"/>
    </source>
</evidence>
<evidence type="ECO:0000313" key="9">
    <source>
        <dbReference type="EMBL" id="KAH7329681.1"/>
    </source>
</evidence>
<keyword evidence="2" id="KW-0223">Dioxygenase</keyword>
<name>A0A8K0T5I0_9HYPO</name>
<evidence type="ECO:0000256" key="6">
    <source>
        <dbReference type="ARBA" id="ARBA00035023"/>
    </source>
</evidence>
<dbReference type="AlphaFoldDB" id="A0A8K0T5I0"/>
<evidence type="ECO:0000256" key="1">
    <source>
        <dbReference type="ARBA" id="ARBA00001954"/>
    </source>
</evidence>
<dbReference type="Pfam" id="PF07063">
    <property type="entry name" value="HGLS"/>
    <property type="match status" value="1"/>
</dbReference>
<evidence type="ECO:0000256" key="4">
    <source>
        <dbReference type="ARBA" id="ARBA00023004"/>
    </source>
</evidence>
<proteinExistence type="inferred from homology"/>
<sequence>MPAQQPQWADTDDLRTQFTLAMSDMYRQEVPLYGTLVRIVDNVNRSAQGTLDSQVIAMRFGDVCHSRLDIERHGAIRVGTAEELRTISAVFRLLGLFAVGYYDLSQREAGLPMHATCFRPVTREALRKNPFRIFTSVLRPELIKDPEARQLAVTILQRRNIFSPDLIAMLEKAACQGGRLTAEQSATFVHEALKVFQWKGTTVTTQAEYQVLRSEHPVLADIACFTSCHINHLTPRTLDITAAQRGMEEEGLQVKEHIEGPPPRKCPILLRQTSFLAVEEAINFSGQVEQPHGTRGLGSHRARFGEIEERGAAVTPSGRLLYDELMKKAQTYDRNLAMVFAEYPDSWQELRRQRLVYFTYECSETCEAPSRGLSPTYWPVMSLDELVEAGTLVATPITYEDFLPLSAAGIFQSNLGQPLTQNPEQTVHLSLDESGNRDVTGLEDTIGYNGLESSPSDLLLETFCSAI</sequence>
<dbReference type="PANTHER" id="PTHR39479">
    <property type="match status" value="1"/>
</dbReference>
<reference evidence="9" key="1">
    <citation type="journal article" date="2021" name="Nat. Commun.">
        <title>Genetic determinants of endophytism in the Arabidopsis root mycobiome.</title>
        <authorList>
            <person name="Mesny F."/>
            <person name="Miyauchi S."/>
            <person name="Thiergart T."/>
            <person name="Pickel B."/>
            <person name="Atanasova L."/>
            <person name="Karlsson M."/>
            <person name="Huettel B."/>
            <person name="Barry K.W."/>
            <person name="Haridas S."/>
            <person name="Chen C."/>
            <person name="Bauer D."/>
            <person name="Andreopoulos W."/>
            <person name="Pangilinan J."/>
            <person name="LaButti K."/>
            <person name="Riley R."/>
            <person name="Lipzen A."/>
            <person name="Clum A."/>
            <person name="Drula E."/>
            <person name="Henrissat B."/>
            <person name="Kohler A."/>
            <person name="Grigoriev I.V."/>
            <person name="Martin F.M."/>
            <person name="Hacquard S."/>
        </authorList>
    </citation>
    <scope>NUCLEOTIDE SEQUENCE</scope>
    <source>
        <strain evidence="9">MPI-CAGE-CH-0235</strain>
    </source>
</reference>
<dbReference type="Gene3D" id="3.10.180.80">
    <property type="entry name" value="Uncharacterised protein PF07063, DUF1338"/>
    <property type="match status" value="1"/>
</dbReference>
<dbReference type="CDD" id="cd16348">
    <property type="entry name" value="VOC_YdcJ_like"/>
    <property type="match status" value="1"/>
</dbReference>
<keyword evidence="3" id="KW-0560">Oxidoreductase</keyword>
<dbReference type="EC" id="1.13.11.93" evidence="6"/>
<evidence type="ECO:0000256" key="7">
    <source>
        <dbReference type="ARBA" id="ARBA00035034"/>
    </source>
</evidence>
<evidence type="ECO:0000256" key="2">
    <source>
        <dbReference type="ARBA" id="ARBA00022964"/>
    </source>
</evidence>
<dbReference type="Proteomes" id="UP000813444">
    <property type="component" value="Unassembled WGS sequence"/>
</dbReference>
<dbReference type="InterPro" id="IPR009770">
    <property type="entry name" value="HGLS"/>
</dbReference>
<comment type="similarity">
    <text evidence="5">Belongs to the 2-oxoadipate dioxygenase/decarboxylase family.</text>
</comment>
<keyword evidence="4" id="KW-0408">Iron</keyword>
<dbReference type="PANTHER" id="PTHR39479:SF2">
    <property type="entry name" value="2-OXOADIPATE DIOXYGENASE_DECARBOXYLASE"/>
    <property type="match status" value="1"/>
</dbReference>